<dbReference type="OrthoDB" id="3039123at2759"/>
<evidence type="ECO:0000313" key="7">
    <source>
        <dbReference type="Proteomes" id="UP000288168"/>
    </source>
</evidence>
<dbReference type="GO" id="GO:0052689">
    <property type="term" value="F:carboxylic ester hydrolase activity"/>
    <property type="evidence" value="ECO:0007669"/>
    <property type="project" value="UniProtKB-KW"/>
</dbReference>
<keyword evidence="7" id="KW-1185">Reference proteome</keyword>
<name>A0A428QLI6_9HYPO</name>
<comment type="similarity">
    <text evidence="5">Belongs to the tannase family.</text>
</comment>
<evidence type="ECO:0000256" key="2">
    <source>
        <dbReference type="ARBA" id="ARBA00022729"/>
    </source>
</evidence>
<organism evidence="6 7">
    <name type="scientific">Fusarium duplospermum</name>
    <dbReference type="NCBI Taxonomy" id="1325734"/>
    <lineage>
        <taxon>Eukaryota</taxon>
        <taxon>Fungi</taxon>
        <taxon>Dikarya</taxon>
        <taxon>Ascomycota</taxon>
        <taxon>Pezizomycotina</taxon>
        <taxon>Sordariomycetes</taxon>
        <taxon>Hypocreomycetidae</taxon>
        <taxon>Hypocreales</taxon>
        <taxon>Nectriaceae</taxon>
        <taxon>Fusarium</taxon>
        <taxon>Fusarium solani species complex</taxon>
    </lineage>
</organism>
<keyword evidence="2" id="KW-0732">Signal</keyword>
<dbReference type="Proteomes" id="UP000288168">
    <property type="component" value="Unassembled WGS sequence"/>
</dbReference>
<accession>A0A428QLI6</accession>
<dbReference type="AlphaFoldDB" id="A0A428QLI6"/>
<evidence type="ECO:0000256" key="3">
    <source>
        <dbReference type="ARBA" id="ARBA00022801"/>
    </source>
</evidence>
<evidence type="ECO:0000256" key="1">
    <source>
        <dbReference type="ARBA" id="ARBA00022487"/>
    </source>
</evidence>
<comment type="caution">
    <text evidence="6">The sequence shown here is derived from an EMBL/GenBank/DDBJ whole genome shotgun (WGS) entry which is preliminary data.</text>
</comment>
<dbReference type="EMBL" id="NKCI01000026">
    <property type="protein sequence ID" value="RSL66111.1"/>
    <property type="molecule type" value="Genomic_DNA"/>
</dbReference>
<dbReference type="EC" id="3.1.1.-" evidence="5"/>
<dbReference type="PANTHER" id="PTHR33938:SF7">
    <property type="entry name" value="CARBOXYLIC ESTER HYDROLASE"/>
    <property type="match status" value="1"/>
</dbReference>
<sequence>MNIMIDWVENGVQPDRLNATVSSGDYEGETQMLCQWPTRPLWRGNNSGFDCVSHKASIEMG</sequence>
<dbReference type="STRING" id="1325734.A0A428QLI6"/>
<keyword evidence="1" id="KW-0719">Serine esterase</keyword>
<reference evidence="6 7" key="1">
    <citation type="submission" date="2017-06" db="EMBL/GenBank/DDBJ databases">
        <title>Comparative genomic analysis of Ambrosia Fusariam Clade fungi.</title>
        <authorList>
            <person name="Stajich J.E."/>
            <person name="Carrillo J."/>
            <person name="Kijimoto T."/>
            <person name="Eskalen A."/>
            <person name="O'Donnell K."/>
            <person name="Kasson M."/>
        </authorList>
    </citation>
    <scope>NUCLEOTIDE SEQUENCE [LARGE SCALE GENOMIC DNA]</scope>
    <source>
        <strain evidence="6 7">NRRL62584</strain>
    </source>
</reference>
<evidence type="ECO:0000313" key="6">
    <source>
        <dbReference type="EMBL" id="RSL66111.1"/>
    </source>
</evidence>
<dbReference type="InterPro" id="IPR011118">
    <property type="entry name" value="Tannase/feruloyl_esterase"/>
</dbReference>
<keyword evidence="3 5" id="KW-0378">Hydrolase</keyword>
<protein>
    <recommendedName>
        <fullName evidence="5">Carboxylic ester hydrolase</fullName>
        <ecNumber evidence="5">3.1.1.-</ecNumber>
    </recommendedName>
</protein>
<keyword evidence="4" id="KW-1015">Disulfide bond</keyword>
<gene>
    <name evidence="6" type="ORF">CEP54_003879</name>
</gene>
<evidence type="ECO:0000256" key="5">
    <source>
        <dbReference type="RuleBase" id="RU361238"/>
    </source>
</evidence>
<dbReference type="PANTHER" id="PTHR33938">
    <property type="entry name" value="FERULOYL ESTERASE B-RELATED"/>
    <property type="match status" value="1"/>
</dbReference>
<dbReference type="Pfam" id="PF07519">
    <property type="entry name" value="Tannase"/>
    <property type="match status" value="1"/>
</dbReference>
<evidence type="ECO:0000256" key="4">
    <source>
        <dbReference type="ARBA" id="ARBA00023157"/>
    </source>
</evidence>
<proteinExistence type="inferred from homology"/>